<reference evidence="2" key="1">
    <citation type="journal article" date="2019" name="Int. J. Syst. Evol. Microbiol.">
        <title>The Global Catalogue of Microorganisms (GCM) 10K type strain sequencing project: providing services to taxonomists for standard genome sequencing and annotation.</title>
        <authorList>
            <consortium name="The Broad Institute Genomics Platform"/>
            <consortium name="The Broad Institute Genome Sequencing Center for Infectious Disease"/>
            <person name="Wu L."/>
            <person name="Ma J."/>
        </authorList>
    </citation>
    <scope>NUCLEOTIDE SEQUENCE [LARGE SCALE GENOMIC DNA]</scope>
    <source>
        <strain evidence="2">JCM 31920</strain>
    </source>
</reference>
<dbReference type="Proteomes" id="UP001501508">
    <property type="component" value="Unassembled WGS sequence"/>
</dbReference>
<dbReference type="EMBL" id="BAABEY010000025">
    <property type="protein sequence ID" value="GAA4440945.1"/>
    <property type="molecule type" value="Genomic_DNA"/>
</dbReference>
<gene>
    <name evidence="1" type="ORF">GCM10023091_25330</name>
</gene>
<sequence>MTGAKIAKSIIIDRIKAGTNNFRLGADDMVALKQAKVIDAVFEEMFLVTENMPTLQNDDIIALHQGKLSQNIIIKRIQHSDTRFNTEPDALIALKMAKVPDKIVEVMMKPTRAAKVGKGSTNLIAGDLPPHPQNLPAPARSRFSEPGVYYEEYNPGGNYTQLEPTTTNQTRRGTVGESVANQYTAGMVGTSERVGLANPSANMVIKDNRPVFYFVFSGANRKDQNTVAENIFSGVASPNDFVLIRARVSNRGREITVGRSSSYSSETGFGPGAVPFRFRKISNQLYKVYFDDDVAAGEYAFFYNKGSEFSSSLKLYDFSLQNNTKPEK</sequence>
<protein>
    <submittedName>
        <fullName evidence="1">Uncharacterized protein</fullName>
    </submittedName>
</protein>
<evidence type="ECO:0000313" key="2">
    <source>
        <dbReference type="Proteomes" id="UP001501508"/>
    </source>
</evidence>
<name>A0ABP8M1F3_9BACT</name>
<accession>A0ABP8M1F3</accession>
<evidence type="ECO:0000313" key="1">
    <source>
        <dbReference type="EMBL" id="GAA4440945.1"/>
    </source>
</evidence>
<comment type="caution">
    <text evidence="1">The sequence shown here is derived from an EMBL/GenBank/DDBJ whole genome shotgun (WGS) entry which is preliminary data.</text>
</comment>
<organism evidence="1 2">
    <name type="scientific">Ravibacter arvi</name>
    <dbReference type="NCBI Taxonomy" id="2051041"/>
    <lineage>
        <taxon>Bacteria</taxon>
        <taxon>Pseudomonadati</taxon>
        <taxon>Bacteroidota</taxon>
        <taxon>Cytophagia</taxon>
        <taxon>Cytophagales</taxon>
        <taxon>Spirosomataceae</taxon>
        <taxon>Ravibacter</taxon>
    </lineage>
</organism>
<keyword evidence="2" id="KW-1185">Reference proteome</keyword>
<proteinExistence type="predicted"/>